<evidence type="ECO:0000259" key="6">
    <source>
        <dbReference type="PROSITE" id="PS50157"/>
    </source>
</evidence>
<dbReference type="Proteomes" id="UP000475862">
    <property type="component" value="Unassembled WGS sequence"/>
</dbReference>
<gene>
    <name evidence="7" type="ORF">AGLY_003834</name>
</gene>
<name>A0A6G0TZD7_APHGL</name>
<dbReference type="PANTHER" id="PTHR33936">
    <property type="entry name" value="PROTEIN CBG17840"/>
    <property type="match status" value="1"/>
</dbReference>
<keyword evidence="3 5" id="KW-0863">Zinc-finger</keyword>
<accession>A0A6G0TZD7</accession>
<reference evidence="7 8" key="1">
    <citation type="submission" date="2019-08" db="EMBL/GenBank/DDBJ databases">
        <title>The genome of the soybean aphid Biotype 1, its phylome, world population structure and adaptation to the North American continent.</title>
        <authorList>
            <person name="Giordano R."/>
            <person name="Donthu R.K."/>
            <person name="Hernandez A.G."/>
            <person name="Wright C.L."/>
            <person name="Zimin A.V."/>
        </authorList>
    </citation>
    <scope>NUCLEOTIDE SEQUENCE [LARGE SCALE GENOMIC DNA]</scope>
    <source>
        <tissue evidence="7">Whole aphids</tissue>
    </source>
</reference>
<dbReference type="EMBL" id="VYZN01000012">
    <property type="protein sequence ID" value="KAE9541843.1"/>
    <property type="molecule type" value="Genomic_DNA"/>
</dbReference>
<dbReference type="Pfam" id="PF00096">
    <property type="entry name" value="zf-C2H2"/>
    <property type="match status" value="2"/>
</dbReference>
<sequence>MVIFLCTDYSDNMSSENSKKFECEECMKTFSKKNHLNNHILAKHSNTKKYDCSICKKSFSYKQSFNRHMNVHKVATSLYSCSECGYSSQLKFMLTRHIKSVHMNEKNSLFKVSCVFCNHHCSKSNLSAHYVLCHPTEIVSEQLKFDSLDEFYAWKYEVEDQDISRFVKARSTYVGTSGSKHLFFKCHRDGKYKPKGNNIRKLKALGTNKIGSYCPARMDVMVFDNEVSVLYIKTHIGHDLEPKRLTLAKNEKDFLAEQLKMPNTNYNDILNIVKTLNSTSRLHHLTRKDLVTINSSLKEAAKRNNTMIKTNDKLVDTVEIHNVFDGDLVDLFNDQNNKKSPLLNSENDCVESEKQNIVDVNNTLLTSDHIDLKNNYTNKIQPLYDDLNVEQQIIESNEQIPILEFNHEILDNNQVIDYQQQLTNIENERISIMEKMKLIVNQITCNDEFAIVHQGLMNIMSTIDERRNAIDQAVVNGDLDNIMIFDESILQKQCQ</sequence>
<dbReference type="GO" id="GO:0008270">
    <property type="term" value="F:zinc ion binding"/>
    <property type="evidence" value="ECO:0007669"/>
    <property type="project" value="UniProtKB-KW"/>
</dbReference>
<evidence type="ECO:0000256" key="5">
    <source>
        <dbReference type="PROSITE-ProRule" id="PRU00042"/>
    </source>
</evidence>
<dbReference type="OrthoDB" id="10018489at2759"/>
<feature type="domain" description="C2H2-type" evidence="6">
    <location>
        <begin position="21"/>
        <end position="49"/>
    </location>
</feature>
<feature type="domain" description="C2H2-type" evidence="6">
    <location>
        <begin position="50"/>
        <end position="72"/>
    </location>
</feature>
<dbReference type="PANTHER" id="PTHR33936:SF24">
    <property type="entry name" value="C2H2-TYPE DOMAIN-CONTAINING PROTEIN"/>
    <property type="match status" value="1"/>
</dbReference>
<keyword evidence="4" id="KW-0862">Zinc</keyword>
<evidence type="ECO:0000256" key="2">
    <source>
        <dbReference type="ARBA" id="ARBA00022737"/>
    </source>
</evidence>
<dbReference type="AlphaFoldDB" id="A0A6G0TZD7"/>
<dbReference type="InterPro" id="IPR052797">
    <property type="entry name" value="RegFact_GeneExpr_CellDeath"/>
</dbReference>
<evidence type="ECO:0000256" key="3">
    <source>
        <dbReference type="ARBA" id="ARBA00022771"/>
    </source>
</evidence>
<dbReference type="SUPFAM" id="SSF57667">
    <property type="entry name" value="beta-beta-alpha zinc fingers"/>
    <property type="match status" value="2"/>
</dbReference>
<dbReference type="SMART" id="SM00355">
    <property type="entry name" value="ZnF_C2H2"/>
    <property type="match status" value="4"/>
</dbReference>
<keyword evidence="2" id="KW-0677">Repeat</keyword>
<dbReference type="Gene3D" id="3.30.160.60">
    <property type="entry name" value="Classic Zinc Finger"/>
    <property type="match status" value="3"/>
</dbReference>
<dbReference type="PROSITE" id="PS50157">
    <property type="entry name" value="ZINC_FINGER_C2H2_2"/>
    <property type="match status" value="3"/>
</dbReference>
<dbReference type="InterPro" id="IPR013087">
    <property type="entry name" value="Znf_C2H2_type"/>
</dbReference>
<feature type="domain" description="C2H2-type" evidence="6">
    <location>
        <begin position="79"/>
        <end position="107"/>
    </location>
</feature>
<proteinExistence type="predicted"/>
<evidence type="ECO:0000313" key="7">
    <source>
        <dbReference type="EMBL" id="KAE9541843.1"/>
    </source>
</evidence>
<dbReference type="FunFam" id="3.30.160.60:FF:000110">
    <property type="entry name" value="Zinc finger protein-like"/>
    <property type="match status" value="1"/>
</dbReference>
<evidence type="ECO:0000313" key="8">
    <source>
        <dbReference type="Proteomes" id="UP000475862"/>
    </source>
</evidence>
<keyword evidence="1" id="KW-0479">Metal-binding</keyword>
<dbReference type="PROSITE" id="PS00028">
    <property type="entry name" value="ZINC_FINGER_C2H2_1"/>
    <property type="match status" value="2"/>
</dbReference>
<dbReference type="InterPro" id="IPR036236">
    <property type="entry name" value="Znf_C2H2_sf"/>
</dbReference>
<evidence type="ECO:0000256" key="1">
    <source>
        <dbReference type="ARBA" id="ARBA00022723"/>
    </source>
</evidence>
<keyword evidence="8" id="KW-1185">Reference proteome</keyword>
<organism evidence="7 8">
    <name type="scientific">Aphis glycines</name>
    <name type="common">Soybean aphid</name>
    <dbReference type="NCBI Taxonomy" id="307491"/>
    <lineage>
        <taxon>Eukaryota</taxon>
        <taxon>Metazoa</taxon>
        <taxon>Ecdysozoa</taxon>
        <taxon>Arthropoda</taxon>
        <taxon>Hexapoda</taxon>
        <taxon>Insecta</taxon>
        <taxon>Pterygota</taxon>
        <taxon>Neoptera</taxon>
        <taxon>Paraneoptera</taxon>
        <taxon>Hemiptera</taxon>
        <taxon>Sternorrhyncha</taxon>
        <taxon>Aphidomorpha</taxon>
        <taxon>Aphidoidea</taxon>
        <taxon>Aphididae</taxon>
        <taxon>Aphidini</taxon>
        <taxon>Aphis</taxon>
        <taxon>Aphis</taxon>
    </lineage>
</organism>
<comment type="caution">
    <text evidence="7">The sequence shown here is derived from an EMBL/GenBank/DDBJ whole genome shotgun (WGS) entry which is preliminary data.</text>
</comment>
<evidence type="ECO:0000256" key="4">
    <source>
        <dbReference type="ARBA" id="ARBA00022833"/>
    </source>
</evidence>
<protein>
    <recommendedName>
        <fullName evidence="6">C2H2-type domain-containing protein</fullName>
    </recommendedName>
</protein>